<organism evidence="6 7">
    <name type="scientific">Lithohypha guttulata</name>
    <dbReference type="NCBI Taxonomy" id="1690604"/>
    <lineage>
        <taxon>Eukaryota</taxon>
        <taxon>Fungi</taxon>
        <taxon>Dikarya</taxon>
        <taxon>Ascomycota</taxon>
        <taxon>Pezizomycotina</taxon>
        <taxon>Eurotiomycetes</taxon>
        <taxon>Chaetothyriomycetidae</taxon>
        <taxon>Chaetothyriales</taxon>
        <taxon>Trichomeriaceae</taxon>
        <taxon>Lithohypha</taxon>
    </lineage>
</organism>
<comment type="cofactor">
    <cofactor evidence="1">
        <name>FAD</name>
        <dbReference type="ChEBI" id="CHEBI:57692"/>
    </cofactor>
</comment>
<keyword evidence="3" id="KW-0285">Flavoprotein</keyword>
<dbReference type="InterPro" id="IPR051209">
    <property type="entry name" value="FAD-bind_Monooxygenase_sf"/>
</dbReference>
<dbReference type="InterPro" id="IPR020946">
    <property type="entry name" value="Flavin_mOase-like"/>
</dbReference>
<accession>A0AAN7T121</accession>
<reference evidence="6 7" key="1">
    <citation type="submission" date="2023-08" db="EMBL/GenBank/DDBJ databases">
        <title>Black Yeasts Isolated from many extreme environments.</title>
        <authorList>
            <person name="Coleine C."/>
            <person name="Stajich J.E."/>
            <person name="Selbmann L."/>
        </authorList>
    </citation>
    <scope>NUCLEOTIDE SEQUENCE [LARGE SCALE GENOMIC DNA]</scope>
    <source>
        <strain evidence="6 7">CCFEE 5910</strain>
    </source>
</reference>
<dbReference type="Proteomes" id="UP001309876">
    <property type="component" value="Unassembled WGS sequence"/>
</dbReference>
<comment type="similarity">
    <text evidence="2">Belongs to the FAD-binding monooxygenase family.</text>
</comment>
<dbReference type="Gene3D" id="3.50.50.60">
    <property type="entry name" value="FAD/NAD(P)-binding domain"/>
    <property type="match status" value="2"/>
</dbReference>
<dbReference type="GO" id="GO:0050661">
    <property type="term" value="F:NADP binding"/>
    <property type="evidence" value="ECO:0007669"/>
    <property type="project" value="InterPro"/>
</dbReference>
<evidence type="ECO:0000256" key="2">
    <source>
        <dbReference type="ARBA" id="ARBA00010139"/>
    </source>
</evidence>
<keyword evidence="5" id="KW-0560">Oxidoreductase</keyword>
<evidence type="ECO:0000313" key="7">
    <source>
        <dbReference type="Proteomes" id="UP001309876"/>
    </source>
</evidence>
<sequence>MAPSATTNGDQSYIYPRVEQVPVNNDFYLNNPDPENDVEIPDHLFGYKRKLRVIVLGSGTSGINFFKFAEDKASNLDICCYEKNEDVGGTWLENRYPGCACDIPSVVYQFPWRPAKWSKYYSYSPEIWKYVKMVAEENDFINKYIKLSHEVKSLSWDEGTGQWTVEVEDLRAGRTFKDHCDFVINCTGVLNKWKWPAGIEGLHSFKGQLLHSAQWNQSVDLKGKRVALVGAGSSAVQILPNIYDDVEKVYTWVRSKIWITAGFAQKFAGKDGANFEYNKEQLKLFERPDEYKAYCKMIEGELNQRFSFIINGSKAQRDAVDFSMQDMKSKLQGRTDLLEKLQPDNFFVGCRRPTPGNGYLEALSADKTTAYATQLERITEKGFIDPDGNEHEVDVIICATGFDTTYKPRIPIIVDGTDMRDTWATNNPTAPAPTYLSVAHPGVPNYIVFAGAYCPAAHGSFFPLIQCYSDYALQILSKIQTENIKSIRPKLRATQQFLRHADTFLKRTAWTGPCSSWFKGGKKDGKPAIWPGSRLHFLRLLEKVRFEDFEIEYMDEENMWGFLGNGFHVCERDGSDITWYLGRPEGRVSEDEILGIMDGTKGVEMRKS</sequence>
<dbReference type="GO" id="GO:0004499">
    <property type="term" value="F:N,N-dimethylaniline monooxygenase activity"/>
    <property type="evidence" value="ECO:0007669"/>
    <property type="project" value="InterPro"/>
</dbReference>
<dbReference type="Pfam" id="PF00743">
    <property type="entry name" value="FMO-like"/>
    <property type="match status" value="1"/>
</dbReference>
<dbReference type="GO" id="GO:0050660">
    <property type="term" value="F:flavin adenine dinucleotide binding"/>
    <property type="evidence" value="ECO:0007669"/>
    <property type="project" value="InterPro"/>
</dbReference>
<keyword evidence="4" id="KW-0274">FAD</keyword>
<evidence type="ECO:0000313" key="6">
    <source>
        <dbReference type="EMBL" id="KAK5086538.1"/>
    </source>
</evidence>
<dbReference type="InterPro" id="IPR036188">
    <property type="entry name" value="FAD/NAD-bd_sf"/>
</dbReference>
<dbReference type="AlphaFoldDB" id="A0AAN7T121"/>
<evidence type="ECO:0000256" key="5">
    <source>
        <dbReference type="ARBA" id="ARBA00023002"/>
    </source>
</evidence>
<protein>
    <recommendedName>
        <fullName evidence="8">Sterigmatocystin biosynthesis monooxygenase stcW</fullName>
    </recommendedName>
</protein>
<evidence type="ECO:0000256" key="3">
    <source>
        <dbReference type="ARBA" id="ARBA00022630"/>
    </source>
</evidence>
<keyword evidence="7" id="KW-1185">Reference proteome</keyword>
<evidence type="ECO:0000256" key="1">
    <source>
        <dbReference type="ARBA" id="ARBA00001974"/>
    </source>
</evidence>
<evidence type="ECO:0008006" key="8">
    <source>
        <dbReference type="Google" id="ProtNLM"/>
    </source>
</evidence>
<dbReference type="SUPFAM" id="SSF51905">
    <property type="entry name" value="FAD/NAD(P)-binding domain"/>
    <property type="match status" value="3"/>
</dbReference>
<dbReference type="PANTHER" id="PTHR42877:SF7">
    <property type="entry name" value="FLAVIN-BINDING MONOOXYGENASE-RELATED"/>
    <property type="match status" value="1"/>
</dbReference>
<gene>
    <name evidence="6" type="ORF">LTR05_003706</name>
</gene>
<dbReference type="PANTHER" id="PTHR42877">
    <property type="entry name" value="L-ORNITHINE N(5)-MONOOXYGENASE-RELATED"/>
    <property type="match status" value="1"/>
</dbReference>
<name>A0AAN7T121_9EURO</name>
<comment type="caution">
    <text evidence="6">The sequence shown here is derived from an EMBL/GenBank/DDBJ whole genome shotgun (WGS) entry which is preliminary data.</text>
</comment>
<evidence type="ECO:0000256" key="4">
    <source>
        <dbReference type="ARBA" id="ARBA00022827"/>
    </source>
</evidence>
<dbReference type="EMBL" id="JAVRRJ010000003">
    <property type="protein sequence ID" value="KAK5086538.1"/>
    <property type="molecule type" value="Genomic_DNA"/>
</dbReference>
<proteinExistence type="inferred from homology"/>